<feature type="domain" description="Reverse transcriptase" evidence="1">
    <location>
        <begin position="1"/>
        <end position="123"/>
    </location>
</feature>
<evidence type="ECO:0000259" key="1">
    <source>
        <dbReference type="PROSITE" id="PS50878"/>
    </source>
</evidence>
<dbReference type="PANTHER" id="PTHR33332">
    <property type="entry name" value="REVERSE TRANSCRIPTASE DOMAIN-CONTAINING PROTEIN"/>
    <property type="match status" value="1"/>
</dbReference>
<accession>A0A4Y2CVX8</accession>
<keyword evidence="3" id="KW-1185">Reference proteome</keyword>
<comment type="caution">
    <text evidence="2">The sequence shown here is derived from an EMBL/GenBank/DDBJ whole genome shotgun (WGS) entry which is preliminary data.</text>
</comment>
<evidence type="ECO:0000313" key="3">
    <source>
        <dbReference type="Proteomes" id="UP000499080"/>
    </source>
</evidence>
<dbReference type="InterPro" id="IPR043502">
    <property type="entry name" value="DNA/RNA_pol_sf"/>
</dbReference>
<dbReference type="OrthoDB" id="415822at2759"/>
<gene>
    <name evidence="2" type="ORF">AVEN_123011_1</name>
</gene>
<dbReference type="EMBL" id="BGPR01000251">
    <property type="protein sequence ID" value="GBM08106.1"/>
    <property type="molecule type" value="Genomic_DNA"/>
</dbReference>
<protein>
    <recommendedName>
        <fullName evidence="1">Reverse transcriptase domain-containing protein</fullName>
    </recommendedName>
</protein>
<evidence type="ECO:0000313" key="2">
    <source>
        <dbReference type="EMBL" id="GBM08106.1"/>
    </source>
</evidence>
<reference evidence="2 3" key="1">
    <citation type="journal article" date="2019" name="Sci. Rep.">
        <title>Orb-weaving spider Araneus ventricosus genome elucidates the spidroin gene catalogue.</title>
        <authorList>
            <person name="Kono N."/>
            <person name="Nakamura H."/>
            <person name="Ohtoshi R."/>
            <person name="Moran D.A.P."/>
            <person name="Shinohara A."/>
            <person name="Yoshida Y."/>
            <person name="Fujiwara M."/>
            <person name="Mori M."/>
            <person name="Tomita M."/>
            <person name="Arakawa K."/>
        </authorList>
    </citation>
    <scope>NUCLEOTIDE SEQUENCE [LARGE SCALE GENOMIC DNA]</scope>
</reference>
<dbReference type="SUPFAM" id="SSF56672">
    <property type="entry name" value="DNA/RNA polymerases"/>
    <property type="match status" value="1"/>
</dbReference>
<name>A0A4Y2CVX8_ARAVE</name>
<dbReference type="AlphaFoldDB" id="A0A4Y2CVX8"/>
<dbReference type="Proteomes" id="UP000499080">
    <property type="component" value="Unassembled WGS sequence"/>
</dbReference>
<organism evidence="2 3">
    <name type="scientific">Araneus ventricosus</name>
    <name type="common">Orbweaver spider</name>
    <name type="synonym">Epeira ventricosa</name>
    <dbReference type="NCBI Taxonomy" id="182803"/>
    <lineage>
        <taxon>Eukaryota</taxon>
        <taxon>Metazoa</taxon>
        <taxon>Ecdysozoa</taxon>
        <taxon>Arthropoda</taxon>
        <taxon>Chelicerata</taxon>
        <taxon>Arachnida</taxon>
        <taxon>Araneae</taxon>
        <taxon>Araneomorphae</taxon>
        <taxon>Entelegynae</taxon>
        <taxon>Araneoidea</taxon>
        <taxon>Araneidae</taxon>
        <taxon>Araneus</taxon>
    </lineage>
</organism>
<dbReference type="PROSITE" id="PS50878">
    <property type="entry name" value="RT_POL"/>
    <property type="match status" value="1"/>
</dbReference>
<proteinExistence type="predicted"/>
<dbReference type="Pfam" id="PF00078">
    <property type="entry name" value="RVT_1"/>
    <property type="match status" value="1"/>
</dbReference>
<dbReference type="GO" id="GO:0071897">
    <property type="term" value="P:DNA biosynthetic process"/>
    <property type="evidence" value="ECO:0007669"/>
    <property type="project" value="UniProtKB-ARBA"/>
</dbReference>
<sequence>MEIKRICLKGCPQGSVILPNLWNLYIHQLLSLNTDTLFLQAFTNDLALVSTGRVRKELENNTNKALDAIANKLRELKLDLSVDKCQGLAFRTNMHCIQRPGQSEKNGQSVKIWNSLKYLGILLESRLTWSYHMLSLHKKIYKLTNNFKRFIKANWNININLAKFWYFSVIEPALLYGAGV</sequence>
<dbReference type="InterPro" id="IPR000477">
    <property type="entry name" value="RT_dom"/>
</dbReference>